<gene>
    <name evidence="2" type="ORF">DdX_17646</name>
</gene>
<organism evidence="2 3">
    <name type="scientific">Ditylenchus destructor</name>
    <dbReference type="NCBI Taxonomy" id="166010"/>
    <lineage>
        <taxon>Eukaryota</taxon>
        <taxon>Metazoa</taxon>
        <taxon>Ecdysozoa</taxon>
        <taxon>Nematoda</taxon>
        <taxon>Chromadorea</taxon>
        <taxon>Rhabditida</taxon>
        <taxon>Tylenchina</taxon>
        <taxon>Tylenchomorpha</taxon>
        <taxon>Sphaerularioidea</taxon>
        <taxon>Anguinidae</taxon>
        <taxon>Anguininae</taxon>
        <taxon>Ditylenchus</taxon>
    </lineage>
</organism>
<evidence type="ECO:0000259" key="1">
    <source>
        <dbReference type="PROSITE" id="PS00028"/>
    </source>
</evidence>
<keyword evidence="3" id="KW-1185">Reference proteome</keyword>
<proteinExistence type="predicted"/>
<sequence length="77" mass="8888">MNEQSPSSAVFRCNECSAIIEGESSFWNHLSALHLKYFPYRCDYCVEADEIHFTATEDTMKKHTENIHGVKDLVSQF</sequence>
<dbReference type="Proteomes" id="UP001201812">
    <property type="component" value="Unassembled WGS sequence"/>
</dbReference>
<dbReference type="Gene3D" id="3.30.160.60">
    <property type="entry name" value="Classic Zinc Finger"/>
    <property type="match status" value="1"/>
</dbReference>
<feature type="domain" description="C2H2-type" evidence="1">
    <location>
        <begin position="13"/>
        <end position="34"/>
    </location>
</feature>
<dbReference type="EMBL" id="JAKKPZ010000200">
    <property type="protein sequence ID" value="KAI1698888.1"/>
    <property type="molecule type" value="Genomic_DNA"/>
</dbReference>
<name>A0AAD4MM74_9BILA</name>
<dbReference type="AlphaFoldDB" id="A0AAD4MM74"/>
<protein>
    <recommendedName>
        <fullName evidence="1">C2H2-type domain-containing protein</fullName>
    </recommendedName>
</protein>
<reference evidence="2" key="1">
    <citation type="submission" date="2022-01" db="EMBL/GenBank/DDBJ databases">
        <title>Genome Sequence Resource for Two Populations of Ditylenchus destructor, the Migratory Endoparasitic Phytonematode.</title>
        <authorList>
            <person name="Zhang H."/>
            <person name="Lin R."/>
            <person name="Xie B."/>
        </authorList>
    </citation>
    <scope>NUCLEOTIDE SEQUENCE</scope>
    <source>
        <strain evidence="2">BazhouSP</strain>
    </source>
</reference>
<evidence type="ECO:0000313" key="3">
    <source>
        <dbReference type="Proteomes" id="UP001201812"/>
    </source>
</evidence>
<dbReference type="InterPro" id="IPR013087">
    <property type="entry name" value="Znf_C2H2_type"/>
</dbReference>
<evidence type="ECO:0000313" key="2">
    <source>
        <dbReference type="EMBL" id="KAI1698888.1"/>
    </source>
</evidence>
<dbReference type="PROSITE" id="PS00028">
    <property type="entry name" value="ZINC_FINGER_C2H2_1"/>
    <property type="match status" value="1"/>
</dbReference>
<accession>A0AAD4MM74</accession>
<comment type="caution">
    <text evidence="2">The sequence shown here is derived from an EMBL/GenBank/DDBJ whole genome shotgun (WGS) entry which is preliminary data.</text>
</comment>